<evidence type="ECO:0000313" key="2">
    <source>
        <dbReference type="EMBL" id="CAF4657419.1"/>
    </source>
</evidence>
<dbReference type="Proteomes" id="UP000663862">
    <property type="component" value="Unassembled WGS sequence"/>
</dbReference>
<proteinExistence type="predicted"/>
<sequence>ITLEFRQETKTMESSSSLNKQLIAAGTDTIQLLEIESNQSMQLDCCATELAKTITNEGDEKIIEPENQFKINLMLQHSVGLHINEVKSNKSITSNNRFPDLFIQEGIETEFIEKGVPKLDVDDPTSINDIESFYILLSHEENHEHNDLLKQRLIKIEKEKLPDSGGKNIFAL</sequence>
<feature type="non-terminal residue" evidence="1">
    <location>
        <position position="1"/>
    </location>
</feature>
<dbReference type="EMBL" id="CAJNYU010000032">
    <property type="protein sequence ID" value="CAF3321744.1"/>
    <property type="molecule type" value="Genomic_DNA"/>
</dbReference>
<dbReference type="EMBL" id="CAJOBQ010005509">
    <property type="protein sequence ID" value="CAF4657419.1"/>
    <property type="molecule type" value="Genomic_DNA"/>
</dbReference>
<reference evidence="1" key="1">
    <citation type="submission" date="2021-02" db="EMBL/GenBank/DDBJ databases">
        <authorList>
            <person name="Nowell W R."/>
        </authorList>
    </citation>
    <scope>NUCLEOTIDE SEQUENCE</scope>
</reference>
<protein>
    <submittedName>
        <fullName evidence="1">Uncharacterized protein</fullName>
    </submittedName>
</protein>
<name>A0A817TRP9_9BILA</name>
<evidence type="ECO:0000313" key="1">
    <source>
        <dbReference type="EMBL" id="CAF3321744.1"/>
    </source>
</evidence>
<organism evidence="1 3">
    <name type="scientific">Rotaria socialis</name>
    <dbReference type="NCBI Taxonomy" id="392032"/>
    <lineage>
        <taxon>Eukaryota</taxon>
        <taxon>Metazoa</taxon>
        <taxon>Spiralia</taxon>
        <taxon>Gnathifera</taxon>
        <taxon>Rotifera</taxon>
        <taxon>Eurotatoria</taxon>
        <taxon>Bdelloidea</taxon>
        <taxon>Philodinida</taxon>
        <taxon>Philodinidae</taxon>
        <taxon>Rotaria</taxon>
    </lineage>
</organism>
<evidence type="ECO:0000313" key="3">
    <source>
        <dbReference type="Proteomes" id="UP000663869"/>
    </source>
</evidence>
<dbReference type="Proteomes" id="UP000663869">
    <property type="component" value="Unassembled WGS sequence"/>
</dbReference>
<dbReference type="AlphaFoldDB" id="A0A817TRP9"/>
<comment type="caution">
    <text evidence="1">The sequence shown here is derived from an EMBL/GenBank/DDBJ whole genome shotgun (WGS) entry which is preliminary data.</text>
</comment>
<gene>
    <name evidence="1" type="ORF">FME351_LOCUS1441</name>
    <name evidence="2" type="ORF">TSG867_LOCUS31143</name>
</gene>
<accession>A0A817TRP9</accession>